<gene>
    <name evidence="2" type="ORF">D8M04_13000</name>
</gene>
<reference evidence="2 3" key="1">
    <citation type="submission" date="2018-10" db="EMBL/GenBank/DDBJ databases">
        <title>Oceanobacillus sp. YLB-02 draft genome.</title>
        <authorList>
            <person name="Yu L."/>
        </authorList>
    </citation>
    <scope>NUCLEOTIDE SEQUENCE [LARGE SCALE GENOMIC DNA]</scope>
    <source>
        <strain evidence="2 3">YLB-02</strain>
    </source>
</reference>
<name>A0A498D5C9_9BACI</name>
<evidence type="ECO:0000256" key="1">
    <source>
        <dbReference type="SAM" id="Phobius"/>
    </source>
</evidence>
<keyword evidence="1" id="KW-0812">Transmembrane</keyword>
<evidence type="ECO:0008006" key="4">
    <source>
        <dbReference type="Google" id="ProtNLM"/>
    </source>
</evidence>
<dbReference type="Proteomes" id="UP000270219">
    <property type="component" value="Unassembled WGS sequence"/>
</dbReference>
<evidence type="ECO:0000313" key="3">
    <source>
        <dbReference type="Proteomes" id="UP000270219"/>
    </source>
</evidence>
<dbReference type="OrthoDB" id="875405at2"/>
<organism evidence="2 3">
    <name type="scientific">Oceanobacillus piezotolerans</name>
    <dbReference type="NCBI Taxonomy" id="2448030"/>
    <lineage>
        <taxon>Bacteria</taxon>
        <taxon>Bacillati</taxon>
        <taxon>Bacillota</taxon>
        <taxon>Bacilli</taxon>
        <taxon>Bacillales</taxon>
        <taxon>Bacillaceae</taxon>
        <taxon>Oceanobacillus</taxon>
    </lineage>
</organism>
<feature type="transmembrane region" description="Helical" evidence="1">
    <location>
        <begin position="205"/>
        <end position="228"/>
    </location>
</feature>
<accession>A0A498D5C9</accession>
<feature type="transmembrane region" description="Helical" evidence="1">
    <location>
        <begin position="235"/>
        <end position="253"/>
    </location>
</feature>
<sequence length="366" mass="41830">MTTSFSINQVFIGRILIFLMLILVPNLLIMQGGAAGPVNDVLGLGTAIDLVVVLPIVLFFFGSRKRGSVLVLFFLMFLGLLLANWIIPSEANGYLSYFNYSIITLEALIIMVEVLIFAMILRKLPAFLNNFETEKNTHYHFLLSFTASIQRTFAFKNSKLNKYLLLLRVLATDIAAIYYSIFSWRRKAPVLEGASVRSFTFHKDGAYLGVFLMLVHAMLIEIIAIHFIVLQFSHVFAWIITAIDIYALLFIIADYQAIRLSPVIVDREGIRFQKGIRQYGFISFQDMEMICENTKTVKEVDQDKKGISLALHGLEKEQIPYVVKLNKSVEVYQFFGKRKMVDSLYFKMDDSRQFIECVEDGIAKSR</sequence>
<keyword evidence="1" id="KW-0472">Membrane</keyword>
<feature type="transmembrane region" description="Helical" evidence="1">
    <location>
        <begin position="12"/>
        <end position="29"/>
    </location>
</feature>
<proteinExistence type="predicted"/>
<dbReference type="AlphaFoldDB" id="A0A498D5C9"/>
<feature type="transmembrane region" description="Helical" evidence="1">
    <location>
        <begin position="165"/>
        <end position="185"/>
    </location>
</feature>
<feature type="transmembrane region" description="Helical" evidence="1">
    <location>
        <begin position="99"/>
        <end position="121"/>
    </location>
</feature>
<keyword evidence="1" id="KW-1133">Transmembrane helix</keyword>
<feature type="transmembrane region" description="Helical" evidence="1">
    <location>
        <begin position="69"/>
        <end position="87"/>
    </location>
</feature>
<feature type="transmembrane region" description="Helical" evidence="1">
    <location>
        <begin position="41"/>
        <end position="62"/>
    </location>
</feature>
<dbReference type="RefSeq" id="WP_121523650.1">
    <property type="nucleotide sequence ID" value="NZ_RCHR01000004.1"/>
</dbReference>
<dbReference type="EMBL" id="RCHR01000004">
    <property type="protein sequence ID" value="RLL43823.1"/>
    <property type="molecule type" value="Genomic_DNA"/>
</dbReference>
<keyword evidence="3" id="KW-1185">Reference proteome</keyword>
<evidence type="ECO:0000313" key="2">
    <source>
        <dbReference type="EMBL" id="RLL43823.1"/>
    </source>
</evidence>
<protein>
    <recommendedName>
        <fullName evidence="4">Beta-carotene 15,15'-monooxygenase</fullName>
    </recommendedName>
</protein>
<comment type="caution">
    <text evidence="2">The sequence shown here is derived from an EMBL/GenBank/DDBJ whole genome shotgun (WGS) entry which is preliminary data.</text>
</comment>